<reference evidence="10" key="1">
    <citation type="submission" date="2016-11" db="UniProtKB">
        <authorList>
            <consortium name="WormBaseParasite"/>
        </authorList>
    </citation>
    <scope>IDENTIFICATION</scope>
</reference>
<evidence type="ECO:0000313" key="8">
    <source>
        <dbReference type="Proteomes" id="UP000095284"/>
    </source>
</evidence>
<feature type="domain" description="AMP-binding enzyme C-terminal" evidence="6">
    <location>
        <begin position="456"/>
        <end position="531"/>
    </location>
</feature>
<evidence type="ECO:0000313" key="9">
    <source>
        <dbReference type="Proteomes" id="UP000659654"/>
    </source>
</evidence>
<dbReference type="InterPro" id="IPR025110">
    <property type="entry name" value="AMP-bd_C"/>
</dbReference>
<dbReference type="Proteomes" id="UP000582659">
    <property type="component" value="Unassembled WGS sequence"/>
</dbReference>
<dbReference type="Proteomes" id="UP000659654">
    <property type="component" value="Unassembled WGS sequence"/>
</dbReference>
<dbReference type="PANTHER" id="PTHR24096">
    <property type="entry name" value="LONG-CHAIN-FATTY-ACID--COA LIGASE"/>
    <property type="match status" value="1"/>
</dbReference>
<dbReference type="EMBL" id="CAJFDI010000006">
    <property type="protein sequence ID" value="CAD5235275.1"/>
    <property type="molecule type" value="Genomic_DNA"/>
</dbReference>
<accession>A0A1I7RK15</accession>
<dbReference type="GO" id="GO:0016405">
    <property type="term" value="F:CoA-ligase activity"/>
    <property type="evidence" value="ECO:0007669"/>
    <property type="project" value="TreeGrafter"/>
</dbReference>
<evidence type="ECO:0000313" key="7">
    <source>
        <dbReference type="EMBL" id="CAD5235275.1"/>
    </source>
</evidence>
<dbReference type="InterPro" id="IPR045851">
    <property type="entry name" value="AMP-bd_C_sf"/>
</dbReference>
<comment type="similarity">
    <text evidence="2">Belongs to the ATP-dependent AMP-binding enzyme family.</text>
</comment>
<dbReference type="PANTHER" id="PTHR24096:SF149">
    <property type="entry name" value="AMP-BINDING DOMAIN-CONTAINING PROTEIN-RELATED"/>
    <property type="match status" value="1"/>
</dbReference>
<dbReference type="SMR" id="A0A1I7RK15"/>
<keyword evidence="9" id="KW-1185">Reference proteome</keyword>
<comment type="subcellular location">
    <subcellularLocation>
        <location evidence="1">Peroxisome</location>
    </subcellularLocation>
</comment>
<dbReference type="WBParaSite" id="BXY_0104700.1">
    <property type="protein sequence ID" value="BXY_0104700.1"/>
    <property type="gene ID" value="BXY_0104700"/>
</dbReference>
<evidence type="ECO:0000256" key="2">
    <source>
        <dbReference type="ARBA" id="ARBA00006432"/>
    </source>
</evidence>
<dbReference type="GO" id="GO:0005777">
    <property type="term" value="C:peroxisome"/>
    <property type="evidence" value="ECO:0007669"/>
    <property type="project" value="UniProtKB-SubCell"/>
</dbReference>
<dbReference type="OrthoDB" id="10253869at2759"/>
<dbReference type="EMBL" id="CAJFCV020000006">
    <property type="protein sequence ID" value="CAG9131575.1"/>
    <property type="molecule type" value="Genomic_DNA"/>
</dbReference>
<dbReference type="InterPro" id="IPR000873">
    <property type="entry name" value="AMP-dep_synth/lig_dom"/>
</dbReference>
<dbReference type="Proteomes" id="UP000095284">
    <property type="component" value="Unplaced"/>
</dbReference>
<dbReference type="Gene3D" id="3.30.300.30">
    <property type="match status" value="1"/>
</dbReference>
<proteinExistence type="inferred from homology"/>
<dbReference type="Gene3D" id="3.40.50.980">
    <property type="match status" value="2"/>
</dbReference>
<dbReference type="Pfam" id="PF00501">
    <property type="entry name" value="AMP-binding"/>
    <property type="match status" value="1"/>
</dbReference>
<organism evidence="8 10">
    <name type="scientific">Bursaphelenchus xylophilus</name>
    <name type="common">Pinewood nematode worm</name>
    <name type="synonym">Aphelenchoides xylophilus</name>
    <dbReference type="NCBI Taxonomy" id="6326"/>
    <lineage>
        <taxon>Eukaryota</taxon>
        <taxon>Metazoa</taxon>
        <taxon>Ecdysozoa</taxon>
        <taxon>Nematoda</taxon>
        <taxon>Chromadorea</taxon>
        <taxon>Rhabditida</taxon>
        <taxon>Tylenchina</taxon>
        <taxon>Tylenchomorpha</taxon>
        <taxon>Aphelenchoidea</taxon>
        <taxon>Aphelenchoididae</taxon>
        <taxon>Bursaphelenchus</taxon>
    </lineage>
</organism>
<evidence type="ECO:0000259" key="5">
    <source>
        <dbReference type="Pfam" id="PF00501"/>
    </source>
</evidence>
<dbReference type="Pfam" id="PF13193">
    <property type="entry name" value="AMP-binding_C"/>
    <property type="match status" value="1"/>
</dbReference>
<feature type="domain" description="AMP-dependent synthetase/ligase" evidence="5">
    <location>
        <begin position="29"/>
        <end position="405"/>
    </location>
</feature>
<reference evidence="7" key="2">
    <citation type="submission" date="2020-09" db="EMBL/GenBank/DDBJ databases">
        <authorList>
            <person name="Kikuchi T."/>
        </authorList>
    </citation>
    <scope>NUCLEOTIDE SEQUENCE</scope>
    <source>
        <strain evidence="7">Ka4C1</strain>
    </source>
</reference>
<evidence type="ECO:0000256" key="1">
    <source>
        <dbReference type="ARBA" id="ARBA00004275"/>
    </source>
</evidence>
<dbReference type="SUPFAM" id="SSF56801">
    <property type="entry name" value="Acetyl-CoA synthetase-like"/>
    <property type="match status" value="1"/>
</dbReference>
<gene>
    <name evidence="7" type="ORF">BXYJ_LOCUS15366</name>
</gene>
<name>A0A1I7RK15_BURXY</name>
<keyword evidence="3" id="KW-0436">Ligase</keyword>
<keyword evidence="4" id="KW-0576">Peroxisome</keyword>
<dbReference type="AlphaFoldDB" id="A0A1I7RK15"/>
<sequence length="551" mass="61773">MVFTSPYPSIPLPTKPMHKWVFENLRKFEEERPNQPVFIDANTGEQTFGQQLYERTCSLANFLHKNGFGQGDFIMAALENRWEYMCSTLAACSLGGTVSGANPVYTEHELLHQTRLCAAKIVIVQAYALPKILSFLHEVPHVKFIFTVGLEDSVENPKIKIIRFEDIMKIKASYLPNVEIDVKKDIYSLPASSGTTGLRKGVIVTHFTNAFATESCLSFYTDRVAKKIDKNWNWRDEKFLIALPLGFGYGQLITCVAMMSGATAVFNRTAKIEDVAAAIDKYQIKTYFLSPMLLLDLIHWKKTHPESLKSLRMVIAGGGPIKDKVAAEIRKYLGYVTMVGQCYGMTECMLIACHDLMSPNPVTATGRIVPNTEVRVWDPEAKRELGVNEIGEVQVRLPSCTPGYLNNPKANAELYTADGWMDTGDIGYVDEDSFVFLVDRKKEMIKVSGRQVSPAELEDLLMGHPKVKDCVVVGLPDEETDERITGFVVKADESLTEEECLMAVNSEVSGFKKIVGGIHFMDIIPRNPNGKVLRRKIKEMYADKLNNNLVK</sequence>
<evidence type="ECO:0000256" key="4">
    <source>
        <dbReference type="ARBA" id="ARBA00023140"/>
    </source>
</evidence>
<dbReference type="eggNOG" id="KOG1176">
    <property type="taxonomic scope" value="Eukaryota"/>
</dbReference>
<evidence type="ECO:0000313" key="10">
    <source>
        <dbReference type="WBParaSite" id="BXY_0104700.1"/>
    </source>
</evidence>
<evidence type="ECO:0000256" key="3">
    <source>
        <dbReference type="ARBA" id="ARBA00022598"/>
    </source>
</evidence>
<evidence type="ECO:0000259" key="6">
    <source>
        <dbReference type="Pfam" id="PF13193"/>
    </source>
</evidence>
<dbReference type="Gene3D" id="2.30.38.10">
    <property type="entry name" value="Luciferase, Domain 3"/>
    <property type="match status" value="1"/>
</dbReference>
<protein>
    <submittedName>
        <fullName evidence="7">(pine wood nematode) hypothetical protein</fullName>
    </submittedName>
</protein>